<protein>
    <submittedName>
        <fullName evidence="1">Uncharacterized protein</fullName>
    </submittedName>
</protein>
<name>A0A6C0BRS9_9ZZZZ</name>
<dbReference type="SUPFAM" id="SSF52540">
    <property type="entry name" value="P-loop containing nucleoside triphosphate hydrolases"/>
    <property type="match status" value="1"/>
</dbReference>
<dbReference type="InterPro" id="IPR027417">
    <property type="entry name" value="P-loop_NTPase"/>
</dbReference>
<dbReference type="Gene3D" id="3.40.50.300">
    <property type="entry name" value="P-loop containing nucleotide triphosphate hydrolases"/>
    <property type="match status" value="2"/>
</dbReference>
<organism evidence="1">
    <name type="scientific">viral metagenome</name>
    <dbReference type="NCBI Taxonomy" id="1070528"/>
    <lineage>
        <taxon>unclassified sequences</taxon>
        <taxon>metagenomes</taxon>
        <taxon>organismal metagenomes</taxon>
    </lineage>
</organism>
<sequence length="799" mass="93133">MEFKHSKLSKSEWCGIEIPVSTKESYVIDIIKNGWRDRSYKINNTPTIASYMKITYTDTLDYFIFDAYLKDTISKYMTKYSCHVVPPVKKGTYKMNSSDTIRFKNMDEIIKENDSKLYEFCLMKLFCRMLKNRHLGRTWSADYYTLYNLSKCSILNCNKILTFYIDTILERFYTNQIVKDLIYNNYILKQSTIISSYADMKLYAHQCEIFEELQNNTNSKLILYSSPTGTGKTLTPIGISEGKRVIFLCAARHVGIALARACISSNKKIAIAYGCESEDDIRLHYFAAKDFNKDNKSGRIRNVDNKNGINVEIMITDIGSYLHSMNYMMKFNDKRDIVLYWDEPTITMDYHTHIIHEEIRKIWIDNIIPNIVLSSATLPNDHELSQTFNDFKNRFPNPIIVSIKGENSGKSIPIVGPDGNVYAPHLLFEDHNEMLCSISHCRDKKTLLSYIDLTEVTKFIYIMHYTFSLYHKCTNLEDAITCMDDMTITNIKLYYLDLLEAIYPEKWGEIYLYMHTNNNPRYPDTFHVTTRDSHTLTYGPTICITNDVEKISNYCLKDANIPASVVKKIIQDINKNNSISKEIRNIESKIEDKTMKDIVSGNNKKLTNDRGNPEVSELRDKLNKLVKQIRPVKLPSVYIPNTYDHMMRYVRSDHPQKDSFTCDISEEITETIMLMDDIETKWKLLLLMGIGVFMNFKNTKYMEIMKELASNQKLYMIVAGQDFIYGTNYQFCHSFITKDLSDMTQEKIIQAIGRVGRNKADHVYSIRFRDMDTIKKIFRKDNVNQEAINMSRIFNSITI</sequence>
<reference evidence="1" key="1">
    <citation type="journal article" date="2020" name="Nature">
        <title>Giant virus diversity and host interactions through global metagenomics.</title>
        <authorList>
            <person name="Schulz F."/>
            <person name="Roux S."/>
            <person name="Paez-Espino D."/>
            <person name="Jungbluth S."/>
            <person name="Walsh D.A."/>
            <person name="Denef V.J."/>
            <person name="McMahon K.D."/>
            <person name="Konstantinidis K.T."/>
            <person name="Eloe-Fadrosh E.A."/>
            <person name="Kyrpides N.C."/>
            <person name="Woyke T."/>
        </authorList>
    </citation>
    <scope>NUCLEOTIDE SEQUENCE</scope>
    <source>
        <strain evidence="1">GVMAG-M-3300018416-45</strain>
    </source>
</reference>
<evidence type="ECO:0000313" key="1">
    <source>
        <dbReference type="EMBL" id="QHS94682.1"/>
    </source>
</evidence>
<dbReference type="AlphaFoldDB" id="A0A6C0BRS9"/>
<proteinExistence type="predicted"/>
<accession>A0A6C0BRS9</accession>
<dbReference type="EMBL" id="MN739229">
    <property type="protein sequence ID" value="QHS94682.1"/>
    <property type="molecule type" value="Genomic_DNA"/>
</dbReference>